<dbReference type="PROSITE" id="PS00678">
    <property type="entry name" value="WD_REPEATS_1"/>
    <property type="match status" value="6"/>
</dbReference>
<dbReference type="PRINTS" id="PR00320">
    <property type="entry name" value="GPROTEINBRPT"/>
</dbReference>
<evidence type="ECO:0000256" key="3">
    <source>
        <dbReference type="PROSITE-ProRule" id="PRU00221"/>
    </source>
</evidence>
<dbReference type="RefSeq" id="WP_071083108.1">
    <property type="nucleotide sequence ID" value="NZ_MBLM01000052.1"/>
</dbReference>
<dbReference type="InterPro" id="IPR036388">
    <property type="entry name" value="WH-like_DNA-bd_sf"/>
</dbReference>
<evidence type="ECO:0000259" key="4">
    <source>
        <dbReference type="Pfam" id="PF00931"/>
    </source>
</evidence>
<dbReference type="OrthoDB" id="414967at2"/>
<dbReference type="Gene3D" id="2.130.10.10">
    <property type="entry name" value="YVTN repeat-like/Quinoprotein amine dehydrogenase"/>
    <property type="match status" value="4"/>
</dbReference>
<feature type="repeat" description="WD" evidence="3">
    <location>
        <begin position="624"/>
        <end position="665"/>
    </location>
</feature>
<dbReference type="Gene3D" id="1.10.10.10">
    <property type="entry name" value="Winged helix-like DNA-binding domain superfamily/Winged helix DNA-binding domain"/>
    <property type="match status" value="1"/>
</dbReference>
<dbReference type="InterPro" id="IPR002182">
    <property type="entry name" value="NB-ARC"/>
</dbReference>
<feature type="repeat" description="WD" evidence="3">
    <location>
        <begin position="921"/>
        <end position="962"/>
    </location>
</feature>
<dbReference type="PROSITE" id="PS50082">
    <property type="entry name" value="WD_REPEATS_2"/>
    <property type="match status" value="11"/>
</dbReference>
<gene>
    <name evidence="5" type="ORF">CC117_33155</name>
</gene>
<feature type="repeat" description="WD" evidence="3">
    <location>
        <begin position="755"/>
        <end position="798"/>
    </location>
</feature>
<evidence type="ECO:0000313" key="5">
    <source>
        <dbReference type="EMBL" id="OHV41985.1"/>
    </source>
</evidence>
<feature type="domain" description="NB-ARC" evidence="4">
    <location>
        <begin position="68"/>
        <end position="183"/>
    </location>
</feature>
<dbReference type="Pfam" id="PF00400">
    <property type="entry name" value="WD40"/>
    <property type="match status" value="11"/>
</dbReference>
<dbReference type="SUPFAM" id="SSF50978">
    <property type="entry name" value="WD40 repeat-like"/>
    <property type="match status" value="2"/>
</dbReference>
<sequence length="1027" mass="105993">MDLAGSQGVQVGSGNIQINNYGAGASRGVRRPWMAPARSSVVVARPALMADLLAVVIAGDEAAVEVTAAVEGAGGFGKTTLAGEIARSSSVDARFPGGLLWVTVGEYASGADLAGLVGGLCRVLSGEPVTESDPMVAGGLLGSLLDERDPVLLVVDDVWRVEQLAPFLVGGRSCRRLVTTRNVGAVPGGSRRVLVDEMTVAEAVETLTANLPLPTAGAAGLLRWTGRWPVLLGLVNAALVELVGEGASADEAVVWVTRQLMAAGPVAFDDPDAVHDPVSRSRAVAATVEASVGLLTPEQRGRYLDLVVFPEDVDVPVDALAVLWGASGLGGSEAERFRRRLVQLRLASGRFVGGQPALRLHDVLRSYLHVAAGAGGVADAHRRFLAAARGLVTGGRPVDTGDTPSAWWELPGTVTGDYFRHHLAYHLTAAGAGDEAAAVVCDLRWVETKIARFGYPVGIEADLARVDTPTSTVLRRAIGQAAHLLTPLAPGRSLAVTLASRLGEIAGLEQTVAAFRSHLTGPRFGLAWPMPDLPHPAHLRTLTGHTKAINTVAFSADGQLLASASDDGTVRLWEITTGTSRVLTGHTDIVTAAVFSPDGTQLATSSYDRTVRVWELTTGTARVLTGHTDVVGALTFSDDGQLLASASDDTTVCLWEIATGSRRVLTGHGGGVSAVAFSPDSNRLASTATDGGVRLWQIADGSCQALAGHTDVVTAVAFSTDGQLLATSSYDATVRLWTIAPTGSTPAVTVTGQVLTGHSDMVNALAFSPDGTLLATAAGGNDRSVRLWDRASGTSQILVGHTSGINTLGFSSDGTLLASASDDGTAHLWNLHTGTGHRLTAQTDRMNTLAFAPDGTQLASAASDGTVHLWDVPAGLLHTGAIPTRRVNALAFSPDGTLLASAASDGTVELADVATRTGRIFTGHTAWVGSVAFSPDGLLLASASDDGTVRLRDVPTGAESILVGHASGVAAVVFSPDGRILASASDDGTVRLWDIPASITRATSRILTGHTDWIGALVVVGSVKLAV</sequence>
<keyword evidence="1 3" id="KW-0853">WD repeat</keyword>
<evidence type="ECO:0000256" key="2">
    <source>
        <dbReference type="ARBA" id="ARBA00022737"/>
    </source>
</evidence>
<reference evidence="6" key="1">
    <citation type="submission" date="2016-07" db="EMBL/GenBank/DDBJ databases">
        <title>Sequence Frankia sp. strain CcI1.17.</title>
        <authorList>
            <person name="Ghodhbane-Gtari F."/>
            <person name="Swanson E."/>
            <person name="Gueddou A."/>
            <person name="Morris K."/>
            <person name="Hezbri K."/>
            <person name="Ktari A."/>
            <person name="Nouioui I."/>
            <person name="Abebe-Akele F."/>
            <person name="Simpson S."/>
            <person name="Thomas K."/>
            <person name="Gtari M."/>
            <person name="Tisa L.S."/>
            <person name="Hurst S."/>
        </authorList>
    </citation>
    <scope>NUCLEOTIDE SEQUENCE [LARGE SCALE GENOMIC DNA]</scope>
    <source>
        <strain evidence="6">Cc1.17</strain>
    </source>
</reference>
<dbReference type="Proteomes" id="UP000179627">
    <property type="component" value="Unassembled WGS sequence"/>
</dbReference>
<organism evidence="5 6">
    <name type="scientific">Parafrankia colletiae</name>
    <dbReference type="NCBI Taxonomy" id="573497"/>
    <lineage>
        <taxon>Bacteria</taxon>
        <taxon>Bacillati</taxon>
        <taxon>Actinomycetota</taxon>
        <taxon>Actinomycetes</taxon>
        <taxon>Frankiales</taxon>
        <taxon>Frankiaceae</taxon>
        <taxon>Parafrankia</taxon>
    </lineage>
</organism>
<dbReference type="EMBL" id="MBLM01000052">
    <property type="protein sequence ID" value="OHV41985.1"/>
    <property type="molecule type" value="Genomic_DNA"/>
</dbReference>
<dbReference type="InterPro" id="IPR011044">
    <property type="entry name" value="Quino_amine_DH_bsu"/>
</dbReference>
<dbReference type="InterPro" id="IPR050349">
    <property type="entry name" value="WD_LIS1/nudF_dynein_reg"/>
</dbReference>
<dbReference type="GO" id="GO:0043531">
    <property type="term" value="F:ADP binding"/>
    <property type="evidence" value="ECO:0007669"/>
    <property type="project" value="InterPro"/>
</dbReference>
<evidence type="ECO:0000256" key="1">
    <source>
        <dbReference type="ARBA" id="ARBA00022574"/>
    </source>
</evidence>
<dbReference type="GO" id="GO:0005829">
    <property type="term" value="C:cytosol"/>
    <property type="evidence" value="ECO:0007669"/>
    <property type="project" value="UniProtKB-ARBA"/>
</dbReference>
<dbReference type="InterPro" id="IPR027417">
    <property type="entry name" value="P-loop_NTPase"/>
</dbReference>
<dbReference type="Gene3D" id="1.25.40.370">
    <property type="match status" value="1"/>
</dbReference>
<dbReference type="AlphaFoldDB" id="A0A1S1R922"/>
<dbReference type="PANTHER" id="PTHR44129">
    <property type="entry name" value="WD REPEAT-CONTAINING PROTEIN POP1"/>
    <property type="match status" value="1"/>
</dbReference>
<dbReference type="SMART" id="SM00320">
    <property type="entry name" value="WD40"/>
    <property type="match status" value="11"/>
</dbReference>
<dbReference type="InterPro" id="IPR001680">
    <property type="entry name" value="WD40_rpt"/>
</dbReference>
<evidence type="ECO:0000313" key="6">
    <source>
        <dbReference type="Proteomes" id="UP000179627"/>
    </source>
</evidence>
<dbReference type="Gene3D" id="3.40.50.300">
    <property type="entry name" value="P-loop containing nucleotide triphosphate hydrolases"/>
    <property type="match status" value="1"/>
</dbReference>
<dbReference type="InterPro" id="IPR020472">
    <property type="entry name" value="WD40_PAC1"/>
</dbReference>
<dbReference type="SUPFAM" id="SSF52540">
    <property type="entry name" value="P-loop containing nucleoside triphosphate hydrolases"/>
    <property type="match status" value="1"/>
</dbReference>
<feature type="repeat" description="WD" evidence="3">
    <location>
        <begin position="839"/>
        <end position="872"/>
    </location>
</feature>
<dbReference type="InterPro" id="IPR015943">
    <property type="entry name" value="WD40/YVTN_repeat-like_dom_sf"/>
</dbReference>
<dbReference type="Pfam" id="PF00931">
    <property type="entry name" value="NB-ARC"/>
    <property type="match status" value="1"/>
</dbReference>
<feature type="repeat" description="WD" evidence="3">
    <location>
        <begin position="583"/>
        <end position="624"/>
    </location>
</feature>
<dbReference type="PROSITE" id="PS50294">
    <property type="entry name" value="WD_REPEATS_REGION"/>
    <property type="match status" value="10"/>
</dbReference>
<protein>
    <recommendedName>
        <fullName evidence="4">NB-ARC domain-containing protein</fullName>
    </recommendedName>
</protein>
<dbReference type="CDD" id="cd00200">
    <property type="entry name" value="WD40"/>
    <property type="match status" value="2"/>
</dbReference>
<dbReference type="InterPro" id="IPR019775">
    <property type="entry name" value="WD40_repeat_CS"/>
</dbReference>
<comment type="caution">
    <text evidence="5">The sequence shown here is derived from an EMBL/GenBank/DDBJ whole genome shotgun (WGS) entry which is preliminary data.</text>
</comment>
<proteinExistence type="predicted"/>
<accession>A0A1S1R922</accession>
<dbReference type="InterPro" id="IPR036322">
    <property type="entry name" value="WD40_repeat_dom_sf"/>
</dbReference>
<feature type="repeat" description="WD" evidence="3">
    <location>
        <begin position="798"/>
        <end position="839"/>
    </location>
</feature>
<feature type="repeat" description="WD" evidence="3">
    <location>
        <begin position="665"/>
        <end position="706"/>
    </location>
</feature>
<keyword evidence="2" id="KW-0677">Repeat</keyword>
<feature type="repeat" description="WD" evidence="3">
    <location>
        <begin position="706"/>
        <end position="739"/>
    </location>
</feature>
<feature type="repeat" description="WD" evidence="3">
    <location>
        <begin position="962"/>
        <end position="1003"/>
    </location>
</feature>
<feature type="repeat" description="WD" evidence="3">
    <location>
        <begin position="887"/>
        <end position="915"/>
    </location>
</feature>
<name>A0A1S1R922_9ACTN</name>
<dbReference type="SUPFAM" id="SSF50969">
    <property type="entry name" value="YVTN repeat-like/Quinoprotein amine dehydrogenase"/>
    <property type="match status" value="1"/>
</dbReference>
<feature type="repeat" description="WD" evidence="3">
    <location>
        <begin position="542"/>
        <end position="583"/>
    </location>
</feature>
<keyword evidence="6" id="KW-1185">Reference proteome</keyword>